<protein>
    <submittedName>
        <fullName evidence="3">Uncharacterized protein</fullName>
    </submittedName>
</protein>
<comment type="caution">
    <text evidence="3">The sequence shown here is derived from an EMBL/GenBank/DDBJ whole genome shotgun (WGS) entry which is preliminary data.</text>
</comment>
<accession>A0A7W8JBX1</accession>
<dbReference type="AlphaFoldDB" id="A0A7W8JBX1"/>
<feature type="region of interest" description="Disordered" evidence="1">
    <location>
        <begin position="24"/>
        <end position="51"/>
    </location>
</feature>
<keyword evidence="2" id="KW-0732">Signal</keyword>
<evidence type="ECO:0000256" key="1">
    <source>
        <dbReference type="SAM" id="MobiDB-lite"/>
    </source>
</evidence>
<name>A0A7W8JBX1_9BACT</name>
<feature type="chain" id="PRO_5030786795" evidence="2">
    <location>
        <begin position="21"/>
        <end position="51"/>
    </location>
</feature>
<reference evidence="3 4" key="1">
    <citation type="submission" date="2020-08" db="EMBL/GenBank/DDBJ databases">
        <title>Genomic Encyclopedia of Type Strains, Phase IV (KMG-V): Genome sequencing to study the core and pangenomes of soil and plant-associated prokaryotes.</title>
        <authorList>
            <person name="Whitman W."/>
        </authorList>
    </citation>
    <scope>NUCLEOTIDE SEQUENCE [LARGE SCALE GENOMIC DNA]</scope>
    <source>
        <strain evidence="3 4">M8US30</strain>
    </source>
</reference>
<evidence type="ECO:0000256" key="2">
    <source>
        <dbReference type="SAM" id="SignalP"/>
    </source>
</evidence>
<evidence type="ECO:0000313" key="4">
    <source>
        <dbReference type="Proteomes" id="UP000569092"/>
    </source>
</evidence>
<organism evidence="3 4">
    <name type="scientific">Tunturiibacter lichenicola</name>
    <dbReference type="NCBI Taxonomy" id="2051959"/>
    <lineage>
        <taxon>Bacteria</taxon>
        <taxon>Pseudomonadati</taxon>
        <taxon>Acidobacteriota</taxon>
        <taxon>Terriglobia</taxon>
        <taxon>Terriglobales</taxon>
        <taxon>Acidobacteriaceae</taxon>
        <taxon>Tunturiibacter</taxon>
    </lineage>
</organism>
<feature type="compositionally biased region" description="Basic residues" evidence="1">
    <location>
        <begin position="40"/>
        <end position="51"/>
    </location>
</feature>
<gene>
    <name evidence="3" type="ORF">HDF10_003015</name>
</gene>
<feature type="signal peptide" evidence="2">
    <location>
        <begin position="1"/>
        <end position="20"/>
    </location>
</feature>
<evidence type="ECO:0000313" key="3">
    <source>
        <dbReference type="EMBL" id="MBB5345029.1"/>
    </source>
</evidence>
<dbReference type="Proteomes" id="UP000569092">
    <property type="component" value="Unassembled WGS sequence"/>
</dbReference>
<sequence length="51" mass="5685">MKLKFSIAFLLALAPVFASAAPKQPTAHLRPQGYHDRSPKAHIQHSYPHHA</sequence>
<proteinExistence type="predicted"/>
<dbReference type="EMBL" id="JACHDZ010000004">
    <property type="protein sequence ID" value="MBB5345029.1"/>
    <property type="molecule type" value="Genomic_DNA"/>
</dbReference>